<dbReference type="EMBL" id="JACAZF010000007">
    <property type="protein sequence ID" value="KAF7299383.1"/>
    <property type="molecule type" value="Genomic_DNA"/>
</dbReference>
<sequence length="1767" mass="194311">MAKSERIQPPPTPAAIGGPAGSQQDAVNAKVDGLWDSGATVTYSFIEGTQNQQEKVDKVLLEWLPYANIAFQREAVGTVRISFDPHQASWSYVGNASKEIPSPAPTMNLGSVADTTTITVSDRGAILHQFGHCLGLLHEHHNPTAGGGVTLKEEAVYAYYTAAQGWNKETIKQRILDVYNTTDVSNYSEIDMASIMKYPIPSELTVEGVAVETNQALSPQDMAYMVINYPRPTPHASAPQWTLDHALEVSATGKDAAAEISAAHKAGDIASVRALFATFQASARINQSPAAPKVDPISNPPAAKESPDEWCLTLDDQQNYRGISPKQLLWLPHQQIRFGFFDSNQRGCEATEFRKTRVRNALKLYMRHTSLVFIEVEDDEFRSLDFSKVSDRVQCPLRIAFGEPETVGGKVRYGWSQNGKKLATFEFAGPGNVHSAPGPRYATMWLGGQPWIESTAQENGRATAAIYHELGHVLGLSHPADSKNLQNVANSLRSSLVDPMSIMISTSRDANSNTIPSPTDLDLLRLLYPDNGSSNGKFAAALNAFNFSPDDRSNLLALAERVIGERNKIDEGLIGILWSSIATAFNQDYRRGRLSTSAPVLNDLAYVSGPLIDPEFEPANVWCASAICDDAVSKTSVTRPSSHRHLESRDQLWLPHERITYGFLPSLGPERETAPTEYRKRFVREVIAQYTKHTSLIFEEVSDTLMGSADFWSEADRHRVDIRIAFGGPVQKTAEKWVWGWSYTGADARKFDGLPKAGALAYATTFLAGLPHGSPHEVSKEHLAEATRAVYHEVGHIFGLSHQSEAPTSATPNNIGQLLVASMIDPDSVMLYRNKPFPKASQLSTYCKSNPTPSATDLALLRLMYPDNGTANSAFAHALRQMQFSSTDIQSLLAKVALAIARPSQVNATEIKKIRSSIALDINLAPRIAKPIADIHLRERTGEENNLVAPNAGGEVGILADSDTAESGGQATGFLYELVQNLKQFFNPGQSQQFTLQFPGRFLDQNSYAWNTADAGINGQFVKPTVVNEAEFRLADQLYDLSDVVGGPNGTNLSIVYEQLLNNLLPKFVPNGLGTQQAEIRDWLTQDVPMSQWMKDIQARHRVRERERADALALLLGTKTAEQIAAEHEQEQSASGDDSENNKETINRIELSQLLMNEYLYTKQDWQTERDALMKHANAADLGTAESAKALDELARKLSHITASRQALLAEKYNDAVVRGHSHTIKEYLGYLDIASPAEALQSAKDSLRESAMSSLDGSMKVYPIQLTPLDWFEGLSTSFTMEDLTQDPELIRQQIGAKSQQRDTLTSQLVSLQLGENGNPAELEKKVKDEQGEVDTAKSNLLKTYTSNIVETAKTCLNAAGKVNIEALALLVKKTPDFLKPIEAMMEKLEDAQARLTASSRALTDIKVAHALAKASDTKDQQQQITLRIQSLTEELNQLQLRWKTLTANSTEGGAKPNPRPDRSKEEIPKTPIKLPGESSSGGSRWQTIAFTSSSQTRKKLTQNNASATSKQWSCNLWFASASGSASSESADSSQKTTASDDTIELAFRATLVTVDRGGWFQPQFFKQSNAFYKVNKDISWTSKVKNEKDKVTGLMPGFPIAFILAKDIVIRITHGTSQSEDRKKYDSHNSAASGGILCFSYAQSSSSSSEASSSNYEAYSNGFVVKIPGPQILGYMVQKLNSDEGEMMPSKLPDGFLIPDKQYEKGKAKEKEQEAKEKEHEAKARQESSPAVTHENLKDVVARMMEDKIEDLFHQLKDKGGEHVS</sequence>
<evidence type="ECO:0000313" key="3">
    <source>
        <dbReference type="EMBL" id="KAF7299383.1"/>
    </source>
</evidence>
<feature type="region of interest" description="Disordered" evidence="1">
    <location>
        <begin position="1448"/>
        <end position="1486"/>
    </location>
</feature>
<keyword evidence="4" id="KW-1185">Reference proteome</keyword>
<dbReference type="InterPro" id="IPR024079">
    <property type="entry name" value="MetalloPept_cat_dom_sf"/>
</dbReference>
<dbReference type="Proteomes" id="UP000636479">
    <property type="component" value="Unassembled WGS sequence"/>
</dbReference>
<feature type="region of interest" description="Disordered" evidence="1">
    <location>
        <begin position="1706"/>
        <end position="1738"/>
    </location>
</feature>
<reference evidence="3" key="1">
    <citation type="submission" date="2020-05" db="EMBL/GenBank/DDBJ databases">
        <title>Mycena genomes resolve the evolution of fungal bioluminescence.</title>
        <authorList>
            <person name="Tsai I.J."/>
        </authorList>
    </citation>
    <scope>NUCLEOTIDE SEQUENCE</scope>
    <source>
        <strain evidence="3">171206Taipei</strain>
    </source>
</reference>
<dbReference type="GO" id="GO:0006508">
    <property type="term" value="P:proteolysis"/>
    <property type="evidence" value="ECO:0007669"/>
    <property type="project" value="InterPro"/>
</dbReference>
<evidence type="ECO:0000256" key="1">
    <source>
        <dbReference type="SAM" id="MobiDB-lite"/>
    </source>
</evidence>
<dbReference type="SUPFAM" id="SSF55486">
    <property type="entry name" value="Metalloproteases ('zincins'), catalytic domain"/>
    <property type="match status" value="4"/>
</dbReference>
<feature type="compositionally biased region" description="Basic and acidic residues" evidence="1">
    <location>
        <begin position="1460"/>
        <end position="1470"/>
    </location>
</feature>
<gene>
    <name evidence="3" type="ORF">MIND_00887600</name>
</gene>
<feature type="region of interest" description="Disordered" evidence="1">
    <location>
        <begin position="1"/>
        <end position="23"/>
    </location>
</feature>
<dbReference type="OrthoDB" id="291007at2759"/>
<dbReference type="Pfam" id="PF01400">
    <property type="entry name" value="Astacin"/>
    <property type="match status" value="1"/>
</dbReference>
<proteinExistence type="predicted"/>
<accession>A0A8H6SGZ6</accession>
<dbReference type="InterPro" id="IPR001506">
    <property type="entry name" value="Peptidase_M12A"/>
</dbReference>
<dbReference type="GO" id="GO:0004222">
    <property type="term" value="F:metalloendopeptidase activity"/>
    <property type="evidence" value="ECO:0007669"/>
    <property type="project" value="InterPro"/>
</dbReference>
<organism evidence="3 4">
    <name type="scientific">Mycena indigotica</name>
    <dbReference type="NCBI Taxonomy" id="2126181"/>
    <lineage>
        <taxon>Eukaryota</taxon>
        <taxon>Fungi</taxon>
        <taxon>Dikarya</taxon>
        <taxon>Basidiomycota</taxon>
        <taxon>Agaricomycotina</taxon>
        <taxon>Agaricomycetes</taxon>
        <taxon>Agaricomycetidae</taxon>
        <taxon>Agaricales</taxon>
        <taxon>Marasmiineae</taxon>
        <taxon>Mycenaceae</taxon>
        <taxon>Mycena</taxon>
    </lineage>
</organism>
<dbReference type="GeneID" id="59348045"/>
<evidence type="ECO:0000313" key="4">
    <source>
        <dbReference type="Proteomes" id="UP000636479"/>
    </source>
</evidence>
<name>A0A8H6SGZ6_9AGAR</name>
<dbReference type="Gene3D" id="3.40.390.10">
    <property type="entry name" value="Collagenase (Catalytic Domain)"/>
    <property type="match status" value="3"/>
</dbReference>
<comment type="caution">
    <text evidence="3">The sequence shown here is derived from an EMBL/GenBank/DDBJ whole genome shotgun (WGS) entry which is preliminary data.</text>
</comment>
<dbReference type="RefSeq" id="XP_037218771.1">
    <property type="nucleotide sequence ID" value="XM_037365529.1"/>
</dbReference>
<feature type="domain" description="Peptidase M12A" evidence="2">
    <location>
        <begin position="35"/>
        <end position="196"/>
    </location>
</feature>
<feature type="compositionally biased region" description="Basic and acidic residues" evidence="1">
    <location>
        <begin position="1706"/>
        <end position="1728"/>
    </location>
</feature>
<evidence type="ECO:0000259" key="2">
    <source>
        <dbReference type="Pfam" id="PF01400"/>
    </source>
</evidence>
<protein>
    <submittedName>
        <fullName evidence="3">ZnMc domain-containing protein</fullName>
    </submittedName>
</protein>